<dbReference type="InterPro" id="IPR000058">
    <property type="entry name" value="Znf_AN1"/>
</dbReference>
<dbReference type="SMART" id="SM00259">
    <property type="entry name" value="ZnF_A20"/>
    <property type="match status" value="1"/>
</dbReference>
<dbReference type="InterPro" id="IPR050652">
    <property type="entry name" value="AN1_A20_ZnFinger"/>
</dbReference>
<dbReference type="PROSITE" id="PS51039">
    <property type="entry name" value="ZF_AN1"/>
    <property type="match status" value="1"/>
</dbReference>
<dbReference type="SMART" id="SM00154">
    <property type="entry name" value="ZnF_AN1"/>
    <property type="match status" value="1"/>
</dbReference>
<organism evidence="9 10">
    <name type="scientific">Rhododendron griersonianum</name>
    <dbReference type="NCBI Taxonomy" id="479676"/>
    <lineage>
        <taxon>Eukaryota</taxon>
        <taxon>Viridiplantae</taxon>
        <taxon>Streptophyta</taxon>
        <taxon>Embryophyta</taxon>
        <taxon>Tracheophyta</taxon>
        <taxon>Spermatophyta</taxon>
        <taxon>Magnoliopsida</taxon>
        <taxon>eudicotyledons</taxon>
        <taxon>Gunneridae</taxon>
        <taxon>Pentapetalae</taxon>
        <taxon>asterids</taxon>
        <taxon>Ericales</taxon>
        <taxon>Ericaceae</taxon>
        <taxon>Ericoideae</taxon>
        <taxon>Rhodoreae</taxon>
        <taxon>Rhododendron</taxon>
    </lineage>
</organism>
<dbReference type="Proteomes" id="UP000823749">
    <property type="component" value="Chromosome 7"/>
</dbReference>
<evidence type="ECO:0000256" key="1">
    <source>
        <dbReference type="ARBA" id="ARBA00003732"/>
    </source>
</evidence>
<dbReference type="Gene3D" id="4.10.1110.10">
    <property type="entry name" value="AN1-like Zinc finger"/>
    <property type="match status" value="1"/>
</dbReference>
<dbReference type="FunFam" id="4.10.1110.10:FF:000001">
    <property type="entry name" value="Zinc finger AN1-type containing 6"/>
    <property type="match status" value="1"/>
</dbReference>
<comment type="caution">
    <text evidence="9">The sequence shown here is derived from an EMBL/GenBank/DDBJ whole genome shotgun (WGS) entry which is preliminary data.</text>
</comment>
<gene>
    <name evidence="9" type="ORF">RHGRI_020090</name>
</gene>
<feature type="compositionally biased region" description="Basic and acidic residues" evidence="6">
    <location>
        <begin position="221"/>
        <end position="232"/>
    </location>
</feature>
<dbReference type="GO" id="GO:0008270">
    <property type="term" value="F:zinc ion binding"/>
    <property type="evidence" value="ECO:0007669"/>
    <property type="project" value="UniProtKB-KW"/>
</dbReference>
<sequence>MGSEGFQQSEPGLCKNGCGFFGTAATMDLCSKCHRHLRVEEEQAVSDKTAMEKLVGDFMLVKTRVASLPPSSAESAAATGVESVSKAAAKRCSSCNKKVGLLGFQCRCGVTFCGAHRYPEEHNCKFDLKAAGKDAIAKENPVVKADKVVNEETLMEISFAKGRVLIATENPNKIVGKVQMIVDGRSFIIRVEEEETFRTVSSTYHVSSHDEKEAGEDDEVERTNADMEDSRMVKEKQVDDLAKQTNKQVNEVAFQRGLEAEKGATSVINGCLQNFVLENVLEHAQVEDQLFKKFDAGLRSH</sequence>
<name>A0AAV6JF51_9ERIC</name>
<dbReference type="PROSITE" id="PS51036">
    <property type="entry name" value="ZF_A20"/>
    <property type="match status" value="1"/>
</dbReference>
<dbReference type="EMBL" id="JACTNZ010000007">
    <property type="protein sequence ID" value="KAG5539756.1"/>
    <property type="molecule type" value="Genomic_DNA"/>
</dbReference>
<evidence type="ECO:0000256" key="4">
    <source>
        <dbReference type="ARBA" id="ARBA00022833"/>
    </source>
</evidence>
<dbReference type="GO" id="GO:0003677">
    <property type="term" value="F:DNA binding"/>
    <property type="evidence" value="ECO:0007669"/>
    <property type="project" value="InterPro"/>
</dbReference>
<accession>A0AAV6JF51</accession>
<dbReference type="PANTHER" id="PTHR10634:SF116">
    <property type="entry name" value="ZINC FINGER A20 AND AN1 DOMAIN-CONTAINING STRESS-ASSOCIATED PROTEIN 1"/>
    <property type="match status" value="1"/>
</dbReference>
<dbReference type="Pfam" id="PF01428">
    <property type="entry name" value="zf-AN1"/>
    <property type="match status" value="1"/>
</dbReference>
<dbReference type="AlphaFoldDB" id="A0AAV6JF51"/>
<evidence type="ECO:0000256" key="6">
    <source>
        <dbReference type="SAM" id="MobiDB-lite"/>
    </source>
</evidence>
<evidence type="ECO:0000256" key="2">
    <source>
        <dbReference type="ARBA" id="ARBA00022723"/>
    </source>
</evidence>
<dbReference type="Gene3D" id="1.20.5.4770">
    <property type="match status" value="1"/>
</dbReference>
<evidence type="ECO:0000313" key="10">
    <source>
        <dbReference type="Proteomes" id="UP000823749"/>
    </source>
</evidence>
<keyword evidence="3 5" id="KW-0863">Zinc-finger</keyword>
<protein>
    <submittedName>
        <fullName evidence="9">Uncharacterized protein</fullName>
    </submittedName>
</protein>
<proteinExistence type="predicted"/>
<dbReference type="SUPFAM" id="SSF118310">
    <property type="entry name" value="AN1-like Zinc finger"/>
    <property type="match status" value="1"/>
</dbReference>
<dbReference type="Pfam" id="PF01754">
    <property type="entry name" value="zf-A20"/>
    <property type="match status" value="1"/>
</dbReference>
<comment type="function">
    <text evidence="1">May be involved in environmental stress response.</text>
</comment>
<feature type="region of interest" description="Disordered" evidence="6">
    <location>
        <begin position="207"/>
        <end position="232"/>
    </location>
</feature>
<dbReference type="InterPro" id="IPR002653">
    <property type="entry name" value="Znf_A20"/>
</dbReference>
<evidence type="ECO:0000313" key="9">
    <source>
        <dbReference type="EMBL" id="KAG5539756.1"/>
    </source>
</evidence>
<keyword evidence="4" id="KW-0862">Zinc</keyword>
<dbReference type="SUPFAM" id="SSF57716">
    <property type="entry name" value="Glucocorticoid receptor-like (DNA-binding domain)"/>
    <property type="match status" value="1"/>
</dbReference>
<reference evidence="9" key="1">
    <citation type="submission" date="2020-08" db="EMBL/GenBank/DDBJ databases">
        <title>Plant Genome Project.</title>
        <authorList>
            <person name="Zhang R.-G."/>
        </authorList>
    </citation>
    <scope>NUCLEOTIDE SEQUENCE</scope>
    <source>
        <strain evidence="9">WSP0</strain>
        <tissue evidence="9">Leaf</tissue>
    </source>
</reference>
<evidence type="ECO:0000259" key="7">
    <source>
        <dbReference type="PROSITE" id="PS51036"/>
    </source>
</evidence>
<dbReference type="InterPro" id="IPR035896">
    <property type="entry name" value="AN1-like_Znf"/>
</dbReference>
<dbReference type="GO" id="GO:0043161">
    <property type="term" value="P:proteasome-mediated ubiquitin-dependent protein catabolic process"/>
    <property type="evidence" value="ECO:0007669"/>
    <property type="project" value="TreeGrafter"/>
</dbReference>
<keyword evidence="2" id="KW-0479">Metal-binding</keyword>
<evidence type="ECO:0000259" key="8">
    <source>
        <dbReference type="PROSITE" id="PS51039"/>
    </source>
</evidence>
<evidence type="ECO:0000256" key="5">
    <source>
        <dbReference type="PROSITE-ProRule" id="PRU00449"/>
    </source>
</evidence>
<dbReference type="PANTHER" id="PTHR10634">
    <property type="entry name" value="AN1-TYPE ZINC FINGER PROTEIN"/>
    <property type="match status" value="1"/>
</dbReference>
<keyword evidence="10" id="KW-1185">Reference proteome</keyword>
<evidence type="ECO:0000256" key="3">
    <source>
        <dbReference type="ARBA" id="ARBA00022771"/>
    </source>
</evidence>
<feature type="domain" description="A20-type" evidence="7">
    <location>
        <begin position="8"/>
        <end position="42"/>
    </location>
</feature>
<feature type="domain" description="AN1-type" evidence="8">
    <location>
        <begin position="86"/>
        <end position="132"/>
    </location>
</feature>